<dbReference type="AlphaFoldDB" id="A0AA48L815"/>
<evidence type="ECO:0000313" key="3">
    <source>
        <dbReference type="EMBL" id="BEI93816.1"/>
    </source>
</evidence>
<sequence>MDMDASAYIAEQIPLLRRLHEQLALPATALADDTARIDAAVRAAIVSVVRGREDEVAVWEARIADGKRALAGLARAVGEKGRSVVNANRQDSEPSSALPAQHERLVEQTAELEVVYNERLAQIEELRSQLEKLSILLGSPYEPPAPLTPIPGLAVPARKPRQSMAAALPPPVNLAPTITKRASGRRTSAFHAPAPEPEPPKLESWFDVGEDVQTTLVAALEKALEERDVRLRTLETTFIDLIWYRAELDLPTLEHLPPELRPPESEEEQPGIYHRYDTYLDHVIELNPVKAGSFEDEEQSIDGMEEVEPEVGLINWADALLQLWMDEKEARDERIQALYERIEPLWDRLKVEQEYIHSFTERNVGSGLESITAYEEELDRMLEKRKASLSTFIINVRKEIAELQNALLLSEDEKGQFGAFINDEYSEELLEEHEEEAARLRAQLETSGVHLARVKEWLAIKADEEELERSAADPNRFKKRGTAMLQEERMRKRVEKRKPKIEADLLASLPAWEEEHGRPFLARGQRVVDIIEDAIAAKEAAREAKKRAKLGLGPTVPPRARATPAAGNRSQPVSGTTTRSATGSSARGVSSMSMRNTMRHVDETPTASAARRFGAPAGSRANALVPRQQERADVFKTPGKTPGRTPRKSFKPRRSIAGGLLAGRFALSEADEDDDIF</sequence>
<dbReference type="GO" id="GO:0051256">
    <property type="term" value="P:mitotic spindle midzone assembly"/>
    <property type="evidence" value="ECO:0007669"/>
    <property type="project" value="TreeGrafter"/>
</dbReference>
<organism evidence="3 4">
    <name type="scientific">Cutaneotrichosporon cavernicola</name>
    <dbReference type="NCBI Taxonomy" id="279322"/>
    <lineage>
        <taxon>Eukaryota</taxon>
        <taxon>Fungi</taxon>
        <taxon>Dikarya</taxon>
        <taxon>Basidiomycota</taxon>
        <taxon>Agaricomycotina</taxon>
        <taxon>Tremellomycetes</taxon>
        <taxon>Trichosporonales</taxon>
        <taxon>Trichosporonaceae</taxon>
        <taxon>Cutaneotrichosporon</taxon>
    </lineage>
</organism>
<evidence type="ECO:0000313" key="4">
    <source>
        <dbReference type="Proteomes" id="UP001233271"/>
    </source>
</evidence>
<dbReference type="PANTHER" id="PTHR19321">
    <property type="entry name" value="PROTEIN REGULATOR OF CYTOKINESIS 1 PRC1-RELATED"/>
    <property type="match status" value="1"/>
</dbReference>
<keyword evidence="1" id="KW-0175">Coiled coil</keyword>
<proteinExistence type="predicted"/>
<dbReference type="Proteomes" id="UP001233271">
    <property type="component" value="Chromosome 6"/>
</dbReference>
<accession>A0AA48L815</accession>
<dbReference type="KEGG" id="ccac:CcaHIS019_0602750"/>
<feature type="region of interest" description="Disordered" evidence="2">
    <location>
        <begin position="546"/>
        <end position="656"/>
    </location>
</feature>
<dbReference type="PANTHER" id="PTHR19321:SF41">
    <property type="entry name" value="FASCETTO-RELATED"/>
    <property type="match status" value="1"/>
</dbReference>
<dbReference type="GO" id="GO:1990023">
    <property type="term" value="C:mitotic spindle midzone"/>
    <property type="evidence" value="ECO:0007669"/>
    <property type="project" value="TreeGrafter"/>
</dbReference>
<feature type="coiled-coil region" evidence="1">
    <location>
        <begin position="393"/>
        <end position="450"/>
    </location>
</feature>
<protein>
    <recommendedName>
        <fullName evidence="5">Microtubule associated protein</fullName>
    </recommendedName>
</protein>
<dbReference type="GeneID" id="85497686"/>
<evidence type="ECO:0000256" key="2">
    <source>
        <dbReference type="SAM" id="MobiDB-lite"/>
    </source>
</evidence>
<dbReference type="RefSeq" id="XP_060459081.1">
    <property type="nucleotide sequence ID" value="XM_060602715.1"/>
</dbReference>
<keyword evidence="4" id="KW-1185">Reference proteome</keyword>
<evidence type="ECO:0008006" key="5">
    <source>
        <dbReference type="Google" id="ProtNLM"/>
    </source>
</evidence>
<dbReference type="Gene3D" id="1.20.58.1520">
    <property type="match status" value="1"/>
</dbReference>
<dbReference type="EMBL" id="AP028217">
    <property type="protein sequence ID" value="BEI93816.1"/>
    <property type="molecule type" value="Genomic_DNA"/>
</dbReference>
<dbReference type="GO" id="GO:0008017">
    <property type="term" value="F:microtubule binding"/>
    <property type="evidence" value="ECO:0007669"/>
    <property type="project" value="InterPro"/>
</dbReference>
<dbReference type="Pfam" id="PF03999">
    <property type="entry name" value="MAP65_ASE1"/>
    <property type="match status" value="1"/>
</dbReference>
<feature type="compositionally biased region" description="Basic residues" evidence="2">
    <location>
        <begin position="645"/>
        <end position="654"/>
    </location>
</feature>
<gene>
    <name evidence="3" type="primary">ASE1</name>
    <name evidence="3" type="ORF">CcaverHIS019_0602750</name>
</gene>
<dbReference type="InterPro" id="IPR007145">
    <property type="entry name" value="MAP65_Ase1_PRC1"/>
</dbReference>
<reference evidence="3" key="1">
    <citation type="journal article" date="2023" name="BMC Genomics">
        <title>Chromosome-level genome assemblies of Cutaneotrichosporon spp. (Trichosporonales, Basidiomycota) reveal imbalanced evolution between nucleotide sequences and chromosome synteny.</title>
        <authorList>
            <person name="Kobayashi Y."/>
            <person name="Kayamori A."/>
            <person name="Aoki K."/>
            <person name="Shiwa Y."/>
            <person name="Matsutani M."/>
            <person name="Fujita N."/>
            <person name="Sugita T."/>
            <person name="Iwasaki W."/>
            <person name="Tanaka N."/>
            <person name="Takashima M."/>
        </authorList>
    </citation>
    <scope>NUCLEOTIDE SEQUENCE</scope>
    <source>
        <strain evidence="3">HIS019</strain>
    </source>
</reference>
<dbReference type="GO" id="GO:0005737">
    <property type="term" value="C:cytoplasm"/>
    <property type="evidence" value="ECO:0007669"/>
    <property type="project" value="TreeGrafter"/>
</dbReference>
<evidence type="ECO:0000256" key="1">
    <source>
        <dbReference type="SAM" id="Coils"/>
    </source>
</evidence>
<feature type="compositionally biased region" description="Low complexity" evidence="2">
    <location>
        <begin position="574"/>
        <end position="588"/>
    </location>
</feature>
<name>A0AA48L815_9TREE</name>